<keyword evidence="5" id="KW-1185">Reference proteome</keyword>
<dbReference type="InterPro" id="IPR045851">
    <property type="entry name" value="AMP-bd_C_sf"/>
</dbReference>
<feature type="domain" description="AMP-dependent synthetase/ligase" evidence="2">
    <location>
        <begin position="64"/>
        <end position="434"/>
    </location>
</feature>
<accession>A0ABV8UC37</accession>
<feature type="transmembrane region" description="Helical" evidence="1">
    <location>
        <begin position="264"/>
        <end position="287"/>
    </location>
</feature>
<dbReference type="Pfam" id="PF13193">
    <property type="entry name" value="AMP-binding_C"/>
    <property type="match status" value="1"/>
</dbReference>
<evidence type="ECO:0000256" key="1">
    <source>
        <dbReference type="SAM" id="Phobius"/>
    </source>
</evidence>
<evidence type="ECO:0000259" key="3">
    <source>
        <dbReference type="Pfam" id="PF13193"/>
    </source>
</evidence>
<dbReference type="Pfam" id="PF00501">
    <property type="entry name" value="AMP-binding"/>
    <property type="match status" value="1"/>
</dbReference>
<dbReference type="Gene3D" id="3.30.300.30">
    <property type="match status" value="1"/>
</dbReference>
<evidence type="ECO:0000313" key="5">
    <source>
        <dbReference type="Proteomes" id="UP001595776"/>
    </source>
</evidence>
<gene>
    <name evidence="4" type="ORF">ACFO5Q_11230</name>
</gene>
<feature type="transmembrane region" description="Helical" evidence="1">
    <location>
        <begin position="117"/>
        <end position="136"/>
    </location>
</feature>
<proteinExistence type="predicted"/>
<keyword evidence="1" id="KW-1133">Transmembrane helix</keyword>
<dbReference type="Gene3D" id="3.40.50.12780">
    <property type="entry name" value="N-terminal domain of ligase-like"/>
    <property type="match status" value="1"/>
</dbReference>
<feature type="transmembrane region" description="Helical" evidence="1">
    <location>
        <begin position="234"/>
        <end position="252"/>
    </location>
</feature>
<keyword evidence="1" id="KW-0812">Transmembrane</keyword>
<dbReference type="EMBL" id="JBHSCR010000007">
    <property type="protein sequence ID" value="MFC4348421.1"/>
    <property type="molecule type" value="Genomic_DNA"/>
</dbReference>
<dbReference type="PANTHER" id="PTHR24096">
    <property type="entry name" value="LONG-CHAIN-FATTY-ACID--COA LIGASE"/>
    <property type="match status" value="1"/>
</dbReference>
<organism evidence="4 5">
    <name type="scientific">Kordiimonas lipolytica</name>
    <dbReference type="NCBI Taxonomy" id="1662421"/>
    <lineage>
        <taxon>Bacteria</taxon>
        <taxon>Pseudomonadati</taxon>
        <taxon>Pseudomonadota</taxon>
        <taxon>Alphaproteobacteria</taxon>
        <taxon>Kordiimonadales</taxon>
        <taxon>Kordiimonadaceae</taxon>
        <taxon>Kordiimonas</taxon>
    </lineage>
</organism>
<dbReference type="Proteomes" id="UP001595776">
    <property type="component" value="Unassembled WGS sequence"/>
</dbReference>
<dbReference type="InterPro" id="IPR042099">
    <property type="entry name" value="ANL_N_sf"/>
</dbReference>
<feature type="domain" description="AMP-binding enzyme C-terminal" evidence="3">
    <location>
        <begin position="484"/>
        <end position="558"/>
    </location>
</feature>
<protein>
    <submittedName>
        <fullName evidence="4">Class I adenylate-forming enzyme family protein</fullName>
    </submittedName>
</protein>
<reference evidence="5" key="1">
    <citation type="journal article" date="2019" name="Int. J. Syst. Evol. Microbiol.">
        <title>The Global Catalogue of Microorganisms (GCM) 10K type strain sequencing project: providing services to taxonomists for standard genome sequencing and annotation.</title>
        <authorList>
            <consortium name="The Broad Institute Genomics Platform"/>
            <consortium name="The Broad Institute Genome Sequencing Center for Infectious Disease"/>
            <person name="Wu L."/>
            <person name="Ma J."/>
        </authorList>
    </citation>
    <scope>NUCLEOTIDE SEQUENCE [LARGE SCALE GENOMIC DNA]</scope>
    <source>
        <strain evidence="5">CGMCC 1.15304</strain>
    </source>
</reference>
<keyword evidence="1" id="KW-0472">Membrane</keyword>
<sequence length="577" mass="63008">MGAFDDLQLPSVDPSTPSDQVIGMLTKPGMPFETTEIEIDGVSHTVFAHQPPSLREVFMLFLGHGDKEFIVYDGERYTFKDAVSRASQFAQALVDDFGVKKGDRIALSMRNYPEWPIAYMGIIAAGGVAVVMNAWWTEEEVDWGIKDCGAKVAVVDGERARRFLALEGAADMKIIVARDPAPEAANVSQMADAMKGKQPLAWPSVDLGPDDLAMIMYTSGSSGFPKGALSTHRAVVSLIMNWICIALSLKMLGRTNPDPDFQPVMLVAVPFFHITGLLPVLFVSATVGRKIVMMYKWDVEDAFKLIEKEGVTTFTGVPTMSYEMAASPLREKYDLSTLVDIGGGGAARPPEHVKLIKKSFPNANPGIGYGLTETNSLTAVLSADEYVERPTSTGKPTPPLIHVRIVDPATGKEMPTGEPGEVCIKSVTNIREYWNNPEATARAFKNGWFHSGDVGYLDEEGYLYIVDRLKDIIIRGGENISSLEIEGVLHAHEAVDDVMVFSLPDERLGELVGAVVSVNRDISEEELKAEVAKHLAGFKVPEKIWISHDPLPLIASGKIDRKGIRETYRGLWAAAAA</sequence>
<dbReference type="PANTHER" id="PTHR24096:SF393">
    <property type="entry name" value="LIGASE, PUTATIVE-RELATED"/>
    <property type="match status" value="1"/>
</dbReference>
<dbReference type="InterPro" id="IPR025110">
    <property type="entry name" value="AMP-bd_C"/>
</dbReference>
<comment type="caution">
    <text evidence="4">The sequence shown here is derived from an EMBL/GenBank/DDBJ whole genome shotgun (WGS) entry which is preliminary data.</text>
</comment>
<dbReference type="RefSeq" id="WP_068145407.1">
    <property type="nucleotide sequence ID" value="NZ_JBHSCR010000007.1"/>
</dbReference>
<dbReference type="InterPro" id="IPR020845">
    <property type="entry name" value="AMP-binding_CS"/>
</dbReference>
<evidence type="ECO:0000259" key="2">
    <source>
        <dbReference type="Pfam" id="PF00501"/>
    </source>
</evidence>
<dbReference type="PROSITE" id="PS00455">
    <property type="entry name" value="AMP_BINDING"/>
    <property type="match status" value="1"/>
</dbReference>
<dbReference type="InterPro" id="IPR000873">
    <property type="entry name" value="AMP-dep_synth/lig_dom"/>
</dbReference>
<evidence type="ECO:0000313" key="4">
    <source>
        <dbReference type="EMBL" id="MFC4348421.1"/>
    </source>
</evidence>
<name>A0ABV8UC37_9PROT</name>
<dbReference type="SUPFAM" id="SSF56801">
    <property type="entry name" value="Acetyl-CoA synthetase-like"/>
    <property type="match status" value="1"/>
</dbReference>